<proteinExistence type="predicted"/>
<dbReference type="SUPFAM" id="SSF52540">
    <property type="entry name" value="P-loop containing nucleoside triphosphate hydrolases"/>
    <property type="match status" value="1"/>
</dbReference>
<dbReference type="Gene3D" id="1.25.40.10">
    <property type="entry name" value="Tetratricopeptide repeat domain"/>
    <property type="match status" value="1"/>
</dbReference>
<gene>
    <name evidence="1" type="ORF">DTL70_31195</name>
</gene>
<dbReference type="SUPFAM" id="SSF48452">
    <property type="entry name" value="TPR-like"/>
    <property type="match status" value="1"/>
</dbReference>
<dbReference type="InterPro" id="IPR027417">
    <property type="entry name" value="P-loop_NTPase"/>
</dbReference>
<dbReference type="PANTHER" id="PTHR47691:SF3">
    <property type="entry name" value="HTH-TYPE TRANSCRIPTIONAL REGULATOR RV0890C-RELATED"/>
    <property type="match status" value="1"/>
</dbReference>
<sequence>MFEVVTVGALAAFFGAVGNGAAGELGKRLLLSTGAQVRRTLGWGAPLPDTEEEREDLACRVHIRVSADRRQADEWALLLRSLPRDAAELRPGAGLPPATRHFTDRESVVRQLQREARRAAGGRPRVALLHGPPGIGTSAVALHWGAGQADRFPDGQFYVDLRDGAGEHRVAPAAVLGRLLERMGVEPDRMPPTGEAREELYRSLTAGRRALVVIDHACTAAQVRALIPATPEVFLLVVSSGPAFALEAERVAVPPLTDRDAVKLLRRVAGQEPVTRAKRHMPALLDHCAGNAYALKVAATRLLTEEAPLPDDAEETMERSVHPVRGLVHAASRRLRPETARLCRLVCLGDWPEIDAQLAGWAAQVAPDEAARMLDEAAEAQLAEPTAEGRYRFRPEVRRALADAAGSQETVPVCVAAVSRVVQGLLNRALHGAHAALPQSWRVEPAPAEGTAYADEADGMTALLADRANVLRAVFVAQEYQQTDTALRLARALWPLQLKAGHFDDVLPALRFAAGCAEQHSPRSRITGALHFQLAHCLGELRYHDEADGEIEAALACERAVGHLRGEASAVELRGLLRLASWRWEEAFECFTEAERLYRLITPGQEGAADVPRALALATRHQGRALRGMREFARSRARLVSARDFFAEAGEAYNHARALTDLAETLHDEGDQAGALEAIAEAERLLTPEKATTHLRYLADLRRRCEGAP</sequence>
<keyword evidence="1" id="KW-0547">Nucleotide-binding</keyword>
<dbReference type="GO" id="GO:0005524">
    <property type="term" value="F:ATP binding"/>
    <property type="evidence" value="ECO:0007669"/>
    <property type="project" value="UniProtKB-KW"/>
</dbReference>
<reference evidence="1 2" key="1">
    <citation type="submission" date="2018-06" db="EMBL/GenBank/DDBJ databases">
        <title>Streptomyces reniochalinae sp. nov. and Streptomyces diacarnus sp. nov. from marine sponges.</title>
        <authorList>
            <person name="Li L."/>
        </authorList>
    </citation>
    <scope>NUCLEOTIDE SEQUENCE [LARGE SCALE GENOMIC DNA]</scope>
    <source>
        <strain evidence="1 2">LHW51701</strain>
    </source>
</reference>
<comment type="caution">
    <text evidence="1">The sequence shown here is derived from an EMBL/GenBank/DDBJ whole genome shotgun (WGS) entry which is preliminary data.</text>
</comment>
<dbReference type="PANTHER" id="PTHR47691">
    <property type="entry name" value="REGULATOR-RELATED"/>
    <property type="match status" value="1"/>
</dbReference>
<evidence type="ECO:0000313" key="1">
    <source>
        <dbReference type="EMBL" id="RCG14376.1"/>
    </source>
</evidence>
<dbReference type="AlphaFoldDB" id="A0A367E8J2"/>
<dbReference type="Gene3D" id="3.40.50.300">
    <property type="entry name" value="P-loop containing nucleotide triphosphate hydrolases"/>
    <property type="match status" value="1"/>
</dbReference>
<dbReference type="EMBL" id="QOIN01000070">
    <property type="protein sequence ID" value="RCG14376.1"/>
    <property type="molecule type" value="Genomic_DNA"/>
</dbReference>
<organism evidence="1 2">
    <name type="scientific">Streptomyces diacarni</name>
    <dbReference type="NCBI Taxonomy" id="2800381"/>
    <lineage>
        <taxon>Bacteria</taxon>
        <taxon>Bacillati</taxon>
        <taxon>Actinomycetota</taxon>
        <taxon>Actinomycetes</taxon>
        <taxon>Kitasatosporales</taxon>
        <taxon>Streptomycetaceae</taxon>
        <taxon>Streptomyces</taxon>
    </lineage>
</organism>
<name>A0A367E8J2_9ACTN</name>
<protein>
    <submittedName>
        <fullName evidence="1">ATP-binding protein</fullName>
    </submittedName>
</protein>
<keyword evidence="2" id="KW-1185">Reference proteome</keyword>
<keyword evidence="1" id="KW-0067">ATP-binding</keyword>
<evidence type="ECO:0000313" key="2">
    <source>
        <dbReference type="Proteomes" id="UP000252914"/>
    </source>
</evidence>
<dbReference type="Proteomes" id="UP000252914">
    <property type="component" value="Unassembled WGS sequence"/>
</dbReference>
<dbReference type="RefSeq" id="WP_114025383.1">
    <property type="nucleotide sequence ID" value="NZ_QOIN01000070.1"/>
</dbReference>
<accession>A0A367E8J2</accession>
<dbReference type="InterPro" id="IPR011990">
    <property type="entry name" value="TPR-like_helical_dom_sf"/>
</dbReference>